<organism evidence="2 3">
    <name type="scientific">Candidatus Amesbacteria bacterium GW2011_GWA1_47_16</name>
    <dbReference type="NCBI Taxonomy" id="1618353"/>
    <lineage>
        <taxon>Bacteria</taxon>
        <taxon>Candidatus Amesiibacteriota</taxon>
    </lineage>
</organism>
<dbReference type="AlphaFoldDB" id="A0A0G1RZL1"/>
<sequence length="256" mass="29405">MSRVHKVLLGIYLASLFLLLIVLGLVSQIFKFSLLKILAFFLIIPVSLGIFFLPFFLIWNEENALSDRLRLITSIIYAVLMVILFSVFVIRYLETPRSLSENTLSAVILFPDESGRRHRLSITNNSDINLFRCSYRITSQGDREIWQAFSKNYSLEDCARGAPVKDFLDCRLGNWVNKHFRYQKAIDWGDLHSGTPVEIPLENFFRGQTRPNLQYLSSKSPQDIFDLTAFCRLSDGTPVYSEIFFTPSDIPSSLPD</sequence>
<reference evidence="2 3" key="1">
    <citation type="journal article" date="2015" name="Nature">
        <title>rRNA introns, odd ribosomes, and small enigmatic genomes across a large radiation of phyla.</title>
        <authorList>
            <person name="Brown C.T."/>
            <person name="Hug L.A."/>
            <person name="Thomas B.C."/>
            <person name="Sharon I."/>
            <person name="Castelle C.J."/>
            <person name="Singh A."/>
            <person name="Wilkins M.J."/>
            <person name="Williams K.H."/>
            <person name="Banfield J.F."/>
        </authorList>
    </citation>
    <scope>NUCLEOTIDE SEQUENCE [LARGE SCALE GENOMIC DNA]</scope>
</reference>
<gene>
    <name evidence="2" type="ORF">UX87_C0047G0005</name>
</gene>
<protein>
    <submittedName>
        <fullName evidence="2">Uncharacterized protein</fullName>
    </submittedName>
</protein>
<evidence type="ECO:0000256" key="1">
    <source>
        <dbReference type="SAM" id="Phobius"/>
    </source>
</evidence>
<feature type="transmembrane region" description="Helical" evidence="1">
    <location>
        <begin position="7"/>
        <end position="30"/>
    </location>
</feature>
<dbReference type="Proteomes" id="UP000034364">
    <property type="component" value="Unassembled WGS sequence"/>
</dbReference>
<keyword evidence="1" id="KW-0472">Membrane</keyword>
<name>A0A0G1RZL1_9BACT</name>
<dbReference type="EMBL" id="LCNV01000047">
    <property type="protein sequence ID" value="KKU62516.1"/>
    <property type="molecule type" value="Genomic_DNA"/>
</dbReference>
<proteinExistence type="predicted"/>
<feature type="transmembrane region" description="Helical" evidence="1">
    <location>
        <begin position="36"/>
        <end position="59"/>
    </location>
</feature>
<accession>A0A0G1RZL1</accession>
<evidence type="ECO:0000313" key="2">
    <source>
        <dbReference type="EMBL" id="KKU62516.1"/>
    </source>
</evidence>
<evidence type="ECO:0000313" key="3">
    <source>
        <dbReference type="Proteomes" id="UP000034364"/>
    </source>
</evidence>
<keyword evidence="1" id="KW-1133">Transmembrane helix</keyword>
<keyword evidence="1" id="KW-0812">Transmembrane</keyword>
<comment type="caution">
    <text evidence="2">The sequence shown here is derived from an EMBL/GenBank/DDBJ whole genome shotgun (WGS) entry which is preliminary data.</text>
</comment>
<feature type="transmembrane region" description="Helical" evidence="1">
    <location>
        <begin position="71"/>
        <end position="93"/>
    </location>
</feature>